<dbReference type="RefSeq" id="WP_173199647.1">
    <property type="nucleotide sequence ID" value="NZ_JABFCX010000003.1"/>
</dbReference>
<dbReference type="CDD" id="cd02440">
    <property type="entry name" value="AdoMet_MTases"/>
    <property type="match status" value="1"/>
</dbReference>
<dbReference type="EMBL" id="JABFCX010000003">
    <property type="protein sequence ID" value="NNU16822.1"/>
    <property type="molecule type" value="Genomic_DNA"/>
</dbReference>
<keyword evidence="2" id="KW-0489">Methyltransferase</keyword>
<gene>
    <name evidence="2" type="ORF">HK107_10880</name>
</gene>
<dbReference type="Pfam" id="PF08241">
    <property type="entry name" value="Methyltransf_11"/>
    <property type="match status" value="1"/>
</dbReference>
<dbReference type="PANTHER" id="PTHR43591">
    <property type="entry name" value="METHYLTRANSFERASE"/>
    <property type="match status" value="1"/>
</dbReference>
<dbReference type="Gene3D" id="3.40.50.150">
    <property type="entry name" value="Vaccinia Virus protein VP39"/>
    <property type="match status" value="1"/>
</dbReference>
<name>A0A7Y3W5Y4_9PROT</name>
<accession>A0A7Y3W5Y4</accession>
<dbReference type="SUPFAM" id="SSF53335">
    <property type="entry name" value="S-adenosyl-L-methionine-dependent methyltransferases"/>
    <property type="match status" value="1"/>
</dbReference>
<dbReference type="Proteomes" id="UP000536835">
    <property type="component" value="Unassembled WGS sequence"/>
</dbReference>
<reference evidence="2 3" key="1">
    <citation type="submission" date="2020-05" db="EMBL/GenBank/DDBJ databases">
        <title>Parvularcula mediterraneae sp. nov., isolated from polypropylene straw from shallow seawater of the seashore of Laganas in Zakynthos island, Greece.</title>
        <authorList>
            <person name="Szabo I."/>
            <person name="Al-Omari J."/>
            <person name="Rado J."/>
            <person name="Szerdahelyi G.S."/>
        </authorList>
    </citation>
    <scope>NUCLEOTIDE SEQUENCE [LARGE SCALE GENOMIC DNA]</scope>
    <source>
        <strain evidence="2 3">ZS-1/3</strain>
    </source>
</reference>
<dbReference type="GO" id="GO:0032259">
    <property type="term" value="P:methylation"/>
    <property type="evidence" value="ECO:0007669"/>
    <property type="project" value="UniProtKB-KW"/>
</dbReference>
<dbReference type="InterPro" id="IPR029063">
    <property type="entry name" value="SAM-dependent_MTases_sf"/>
</dbReference>
<organism evidence="2 3">
    <name type="scientific">Parvularcula mediterranea</name>
    <dbReference type="NCBI Taxonomy" id="2732508"/>
    <lineage>
        <taxon>Bacteria</taxon>
        <taxon>Pseudomonadati</taxon>
        <taxon>Pseudomonadota</taxon>
        <taxon>Alphaproteobacteria</taxon>
        <taxon>Parvularculales</taxon>
        <taxon>Parvularculaceae</taxon>
        <taxon>Parvularcula</taxon>
    </lineage>
</organism>
<evidence type="ECO:0000313" key="2">
    <source>
        <dbReference type="EMBL" id="NNU16822.1"/>
    </source>
</evidence>
<dbReference type="GO" id="GO:0008757">
    <property type="term" value="F:S-adenosylmethionine-dependent methyltransferase activity"/>
    <property type="evidence" value="ECO:0007669"/>
    <property type="project" value="InterPro"/>
</dbReference>
<proteinExistence type="predicted"/>
<protein>
    <submittedName>
        <fullName evidence="2">Class I SAM-dependent methyltransferase</fullName>
    </submittedName>
</protein>
<comment type="caution">
    <text evidence="2">The sequence shown here is derived from an EMBL/GenBank/DDBJ whole genome shotgun (WGS) entry which is preliminary data.</text>
</comment>
<evidence type="ECO:0000313" key="3">
    <source>
        <dbReference type="Proteomes" id="UP000536835"/>
    </source>
</evidence>
<feature type="domain" description="Methyltransferase type 11" evidence="1">
    <location>
        <begin position="87"/>
        <end position="185"/>
    </location>
</feature>
<dbReference type="InterPro" id="IPR013216">
    <property type="entry name" value="Methyltransf_11"/>
</dbReference>
<sequence>MQGQTAMVEREPRTIPVASRSFGSWRVAVEREVLETDRLAQRYDEEAKGWKKTLRRLGVPQAYRSVFETWRNRRGLGPMEARGFKVLDAGIGDGAFAAGIVGALGSMIHVTGLDIAPGMLDLAGELFEGLGVKHALQVGDARQLPFPSNSFDVVISAHMLEHLDDPLTALREMLRVLKPGGELILAITKRSLPGRLVQLLWRTHAIEAGDALGWLTDTGFEAASLLELQGASLVRALSVFVTATKPNQDAGDALGSRPINLAGFGVRSLARSARS</sequence>
<keyword evidence="2" id="KW-0808">Transferase</keyword>
<dbReference type="AlphaFoldDB" id="A0A7Y3W5Y4"/>
<keyword evidence="3" id="KW-1185">Reference proteome</keyword>
<evidence type="ECO:0000259" key="1">
    <source>
        <dbReference type="Pfam" id="PF08241"/>
    </source>
</evidence>